<accession>A0A0A8XSG2</accession>
<proteinExistence type="predicted"/>
<name>A0A0A8XSG2_ARUDO</name>
<dbReference type="AlphaFoldDB" id="A0A0A8XSG2"/>
<reference evidence="1" key="2">
    <citation type="journal article" date="2015" name="Data Brief">
        <title>Shoot transcriptome of the giant reed, Arundo donax.</title>
        <authorList>
            <person name="Barrero R.A."/>
            <person name="Guerrero F.D."/>
            <person name="Moolhuijzen P."/>
            <person name="Goolsby J.A."/>
            <person name="Tidwell J."/>
            <person name="Bellgard S.E."/>
            <person name="Bellgard M.I."/>
        </authorList>
    </citation>
    <scope>NUCLEOTIDE SEQUENCE</scope>
    <source>
        <tissue evidence="1">Shoot tissue taken approximately 20 cm above the soil surface</tissue>
    </source>
</reference>
<sequence length="202" mass="23839">MRFQFDPATILIRRCGQTLLDVLVPENQLVLNEKVKDKSIYLDNITGPAACIVYSLHLPWATSMQIKTDTKYWEILDMLEISIKGRWWNTLEDILEHPLFYRLEKKYTAITCYMWTSTPNMADWHGVRGIFPRKRNIPHQQFVKEFAANFFFHKEYTVKNTGSNEYHVTSKMAKHKKTGRKCTLTWTHLMINMSDSGRARVF</sequence>
<organism evidence="1">
    <name type="scientific">Arundo donax</name>
    <name type="common">Giant reed</name>
    <name type="synonym">Donax arundinaceus</name>
    <dbReference type="NCBI Taxonomy" id="35708"/>
    <lineage>
        <taxon>Eukaryota</taxon>
        <taxon>Viridiplantae</taxon>
        <taxon>Streptophyta</taxon>
        <taxon>Embryophyta</taxon>
        <taxon>Tracheophyta</taxon>
        <taxon>Spermatophyta</taxon>
        <taxon>Magnoliopsida</taxon>
        <taxon>Liliopsida</taxon>
        <taxon>Poales</taxon>
        <taxon>Poaceae</taxon>
        <taxon>PACMAD clade</taxon>
        <taxon>Arundinoideae</taxon>
        <taxon>Arundineae</taxon>
        <taxon>Arundo</taxon>
    </lineage>
</organism>
<evidence type="ECO:0000313" key="1">
    <source>
        <dbReference type="EMBL" id="JAD14642.1"/>
    </source>
</evidence>
<dbReference type="EMBL" id="GBRH01283253">
    <property type="protein sequence ID" value="JAD14642.1"/>
    <property type="molecule type" value="Transcribed_RNA"/>
</dbReference>
<reference evidence="1" key="1">
    <citation type="submission" date="2014-09" db="EMBL/GenBank/DDBJ databases">
        <authorList>
            <person name="Magalhaes I.L.F."/>
            <person name="Oliveira U."/>
            <person name="Santos F.R."/>
            <person name="Vidigal T.H.D.A."/>
            <person name="Brescovit A.D."/>
            <person name="Santos A.J."/>
        </authorList>
    </citation>
    <scope>NUCLEOTIDE SEQUENCE</scope>
    <source>
        <tissue evidence="1">Shoot tissue taken approximately 20 cm above the soil surface</tissue>
    </source>
</reference>
<protein>
    <submittedName>
        <fullName evidence="1">Uncharacterized protein</fullName>
    </submittedName>
</protein>